<name>A0A6S6S5M5_9BACT</name>
<gene>
    <name evidence="1" type="ORF">HELGO_WM11107</name>
</gene>
<protein>
    <submittedName>
        <fullName evidence="1">Uncharacterized protein</fullName>
    </submittedName>
</protein>
<dbReference type="AlphaFoldDB" id="A0A6S6S5M5"/>
<accession>A0A6S6S5M5</accession>
<dbReference type="EMBL" id="CACVAS010000018">
    <property type="protein sequence ID" value="CAA6800817.1"/>
    <property type="molecule type" value="Genomic_DNA"/>
</dbReference>
<proteinExistence type="predicted"/>
<organism evidence="1">
    <name type="scientific">uncultured Sulfurovum sp</name>
    <dbReference type="NCBI Taxonomy" id="269237"/>
    <lineage>
        <taxon>Bacteria</taxon>
        <taxon>Pseudomonadati</taxon>
        <taxon>Campylobacterota</taxon>
        <taxon>Epsilonproteobacteria</taxon>
        <taxon>Campylobacterales</taxon>
        <taxon>Sulfurovaceae</taxon>
        <taxon>Sulfurovum</taxon>
        <taxon>environmental samples</taxon>
    </lineage>
</organism>
<reference evidence="1" key="1">
    <citation type="submission" date="2020-01" db="EMBL/GenBank/DDBJ databases">
        <authorList>
            <person name="Meier V. D."/>
            <person name="Meier V D."/>
        </authorList>
    </citation>
    <scope>NUCLEOTIDE SEQUENCE</scope>
    <source>
        <strain evidence="1">HLG_WM_MAG_01</strain>
    </source>
</reference>
<evidence type="ECO:0000313" key="1">
    <source>
        <dbReference type="EMBL" id="CAA6800817.1"/>
    </source>
</evidence>
<sequence length="238" mass="25619">MQFIVYAMLCCTLSVQAQIEKDLVLELKTGTQVEIDNINTPSKGMIVFNTTDNKVYDYNGTHWTTPDTFVSTDTDNQISSGTDNGIYLGPTVYAGYFIIDASGNKTITGIPFEPSQITFAAHANIETLDLNSDNGVGDNDGTLNNSFGTMNGFGRSDSGTIVQQVIYVGGSGNSINDISRYASSSNCIGIRYGNQNGNQVGRINGSLLSFTTDGFVLNIERTTSAANENLVVLYTAYK</sequence>